<dbReference type="EMBL" id="LK052939">
    <property type="protein sequence ID" value="CDR39747.1"/>
    <property type="molecule type" value="Genomic_DNA"/>
</dbReference>
<proteinExistence type="predicted"/>
<protein>
    <submittedName>
        <fullName evidence="2">RHTO0S04e08592g1_1</fullName>
    </submittedName>
</protein>
<name>A0A061AQ37_RHOTO</name>
<organism evidence="2">
    <name type="scientific">Rhodotorula toruloides</name>
    <name type="common">Yeast</name>
    <name type="synonym">Rhodosporidium toruloides</name>
    <dbReference type="NCBI Taxonomy" id="5286"/>
    <lineage>
        <taxon>Eukaryota</taxon>
        <taxon>Fungi</taxon>
        <taxon>Dikarya</taxon>
        <taxon>Basidiomycota</taxon>
        <taxon>Pucciniomycotina</taxon>
        <taxon>Microbotryomycetes</taxon>
        <taxon>Sporidiobolales</taxon>
        <taxon>Sporidiobolaceae</taxon>
        <taxon>Rhodotorula</taxon>
    </lineage>
</organism>
<gene>
    <name evidence="2" type="ORF">RHTO0S_04e08592g</name>
</gene>
<feature type="transmembrane region" description="Helical" evidence="1">
    <location>
        <begin position="20"/>
        <end position="38"/>
    </location>
</feature>
<keyword evidence="1" id="KW-0472">Membrane</keyword>
<evidence type="ECO:0000313" key="2">
    <source>
        <dbReference type="EMBL" id="CDR39747.1"/>
    </source>
</evidence>
<evidence type="ECO:0000256" key="1">
    <source>
        <dbReference type="SAM" id="Phobius"/>
    </source>
</evidence>
<accession>A0A061AQ37</accession>
<keyword evidence="1" id="KW-0812">Transmembrane</keyword>
<keyword evidence="1" id="KW-1133">Transmembrane helix</keyword>
<dbReference type="AlphaFoldDB" id="A0A061AQ37"/>
<sequence length="172" mass="18984">MENCNGAESAVDFTGSTVRFLLVALLLHFSVCWCCMTTRFPTCDSQARTANLCELVTGRPRTTEGAHLRQAVSRRLLALSTSGRARCTALPHWPSEGDMPTWRSPLRRILVCLHPSPSPRRPVPSGPPASLASRTISICLPHTLSRQQPLAERLPRLPRAPFPLVVSSLRPR</sequence>
<reference evidence="2" key="1">
    <citation type="journal article" date="2014" name="Genome Announc.">
        <title>Draft genome sequence of Rhodosporidium toruloides CECT1137, an oleaginous yeast of biotechnological interest.</title>
        <authorList>
            <person name="Morin N."/>
            <person name="Calcas X."/>
            <person name="Devillers H."/>
            <person name="Durrens P."/>
            <person name="Sherman D.J."/>
            <person name="Nicaud J.-M."/>
            <person name="Neuveglise C."/>
        </authorList>
    </citation>
    <scope>NUCLEOTIDE SEQUENCE</scope>
    <source>
        <strain evidence="2">CECT1137</strain>
    </source>
</reference>